<evidence type="ECO:0000256" key="1">
    <source>
        <dbReference type="SAM" id="MobiDB-lite"/>
    </source>
</evidence>
<feature type="region of interest" description="Disordered" evidence="1">
    <location>
        <begin position="162"/>
        <end position="261"/>
    </location>
</feature>
<reference evidence="2" key="1">
    <citation type="journal article" date="2022" name="bioRxiv">
        <title>Genomics of Preaxostyla Flagellates Illuminates Evolutionary Transitions and the Path Towards Mitochondrial Loss.</title>
        <authorList>
            <person name="Novak L.V.F."/>
            <person name="Treitli S.C."/>
            <person name="Pyrih J."/>
            <person name="Halakuc P."/>
            <person name="Pipaliya S.V."/>
            <person name="Vacek V."/>
            <person name="Brzon O."/>
            <person name="Soukal P."/>
            <person name="Eme L."/>
            <person name="Dacks J.B."/>
            <person name="Karnkowska A."/>
            <person name="Elias M."/>
            <person name="Hampl V."/>
        </authorList>
    </citation>
    <scope>NUCLEOTIDE SEQUENCE</scope>
    <source>
        <strain evidence="2">RCP-MX</strain>
    </source>
</reference>
<sequence length="760" mass="79741">MTQWTVHSGGSIICFGRKTVKIDTLSLPVDNANCSLGGNRKLQTALISPVPPISEPSSLNLTPTPMPPNAADNQMTLTLEAPGQPPKLFSVLRTDIPPSIEAFLELLGAQIGNGVAGVAYPSPKQGLQVLSSDTELQAFIGSAPSTVRLQLILHPIPSKAKAAGAQIARPKATPDKQHTITTTPPRSAGAAASPPAPAPAPAVIPQANSAEAAEEKKKKKKKKKKPAADQPPTATVTATVTAGNAPPARGSPPTAGRTSATFSFRLGRGPYTLPVVWTEAALAATAARLDPDGTIRRVLAQGMDRERAASAWHFRALGMPPESTAAAEENKYTDLMRNPDVSLHLVLGRAELEPAPLVAHFGTMSTKVDLTGVELVFWARAVELCTDPTSLLRAGFAAAWVSVLGHPLLTADPDAGVYVLSAPLTLGATMQRLGQNPGLLIKDLVRVGAVAPLVRLARAEAIARNPFGAKYLYALVASLSEEPGVLATLFEQGLVDALGACVRDPGFEKLPADSVDAISTAIQALSASFEAGPLFQRAGIAPRLPALLANRRLVNPSTILGQMTLTHLLAGIAHLAIHEGCRAALAPAVEPLLDLLGLPALMEDERLCQSAYRALVNLCRDNPATAIQCAHRGALRRLAEAFRCPLASRSPDAAGALLLATQMFCEYAPPAQSELARLGVVDSIAKLMDNRPMMADALLVSRVLTTVSFLVVEPPNSVNRDLLLARGAATLFRTIQASPAGQDSTVRAQLASLCSAFFAH</sequence>
<feature type="compositionally biased region" description="Low complexity" evidence="1">
    <location>
        <begin position="228"/>
        <end position="248"/>
    </location>
</feature>
<keyword evidence="3" id="KW-1185">Reference proteome</keyword>
<dbReference type="PANTHER" id="PTHR48125">
    <property type="entry name" value="LP07818P1"/>
    <property type="match status" value="1"/>
</dbReference>
<name>A0ABQ8UU49_9EUKA</name>
<dbReference type="Gene3D" id="1.25.10.10">
    <property type="entry name" value="Leucine-rich Repeat Variant"/>
    <property type="match status" value="1"/>
</dbReference>
<dbReference type="InterPro" id="IPR016024">
    <property type="entry name" value="ARM-type_fold"/>
</dbReference>
<dbReference type="InterPro" id="IPR011989">
    <property type="entry name" value="ARM-like"/>
</dbReference>
<dbReference type="SUPFAM" id="SSF48371">
    <property type="entry name" value="ARM repeat"/>
    <property type="match status" value="1"/>
</dbReference>
<proteinExistence type="predicted"/>
<evidence type="ECO:0000313" key="2">
    <source>
        <dbReference type="EMBL" id="KAJ4460894.1"/>
    </source>
</evidence>
<comment type="caution">
    <text evidence="2">The sequence shown here is derived from an EMBL/GenBank/DDBJ whole genome shotgun (WGS) entry which is preliminary data.</text>
</comment>
<accession>A0ABQ8UU49</accession>
<dbReference type="EMBL" id="JAPMOS010000010">
    <property type="protein sequence ID" value="KAJ4460894.1"/>
    <property type="molecule type" value="Genomic_DNA"/>
</dbReference>
<evidence type="ECO:0000313" key="3">
    <source>
        <dbReference type="Proteomes" id="UP001141327"/>
    </source>
</evidence>
<feature type="compositionally biased region" description="Low complexity" evidence="1">
    <location>
        <begin position="184"/>
        <end position="193"/>
    </location>
</feature>
<organism evidence="2 3">
    <name type="scientific">Paratrimastix pyriformis</name>
    <dbReference type="NCBI Taxonomy" id="342808"/>
    <lineage>
        <taxon>Eukaryota</taxon>
        <taxon>Metamonada</taxon>
        <taxon>Preaxostyla</taxon>
        <taxon>Paratrimastigidae</taxon>
        <taxon>Paratrimastix</taxon>
    </lineage>
</organism>
<protein>
    <submittedName>
        <fullName evidence="2">Uncharacterized protein</fullName>
    </submittedName>
</protein>
<dbReference type="PANTHER" id="PTHR48125:SF12">
    <property type="entry name" value="AT HOOK TRANSCRIPTION FACTOR FAMILY-RELATED"/>
    <property type="match status" value="1"/>
</dbReference>
<gene>
    <name evidence="2" type="ORF">PAPYR_2733</name>
</gene>
<dbReference type="Proteomes" id="UP001141327">
    <property type="component" value="Unassembled WGS sequence"/>
</dbReference>